<feature type="transmembrane region" description="Helical" evidence="1">
    <location>
        <begin position="134"/>
        <end position="157"/>
    </location>
</feature>
<sequence length="314" mass="33803">MTAWITYVVTAAGLTLVALIRPFLGRQNELFGVVFGTRNIRQDQVGRSLKQQYLIETLSLAVLVWGGLALMAWWHQQPPYLALGMIAFLLAALAATANAHRLSSQYHQQLAVPEAMRVSVDLTQLANEQTLSPVWGMVLLPLVGVGFALPWSAVAWANLTVGLVVGGTFLLTRHLAANVHGLAAAPGAAQARNILLSFLLAVAVVAQGFGLACAWQPAQAGLFSLVFGLLTLLGLLLLLITWLQVTRRQAPAGAVRTDNARWYWGVFYYAPNDSSLFVTKRIGVGLTLNYAHPASWFLLLGVVAVVATIAVLSN</sequence>
<evidence type="ECO:0000313" key="4">
    <source>
        <dbReference type="Proteomes" id="UP001597199"/>
    </source>
</evidence>
<dbReference type="Proteomes" id="UP001597199">
    <property type="component" value="Unassembled WGS sequence"/>
</dbReference>
<feature type="transmembrane region" description="Helical" evidence="1">
    <location>
        <begin position="80"/>
        <end position="99"/>
    </location>
</feature>
<keyword evidence="1" id="KW-0812">Transmembrane</keyword>
<evidence type="ECO:0000256" key="1">
    <source>
        <dbReference type="SAM" id="Phobius"/>
    </source>
</evidence>
<feature type="domain" description="DUF5808" evidence="2">
    <location>
        <begin position="271"/>
        <end position="296"/>
    </location>
</feature>
<dbReference type="InterPro" id="IPR043831">
    <property type="entry name" value="DUF5808"/>
</dbReference>
<gene>
    <name evidence="3" type="ORF">ACFQ41_03005</name>
</gene>
<feature type="transmembrane region" description="Helical" evidence="1">
    <location>
        <begin position="194"/>
        <end position="215"/>
    </location>
</feature>
<dbReference type="Pfam" id="PF19124">
    <property type="entry name" value="DUF5808"/>
    <property type="match status" value="1"/>
</dbReference>
<keyword evidence="1" id="KW-0472">Membrane</keyword>
<keyword evidence="4" id="KW-1185">Reference proteome</keyword>
<feature type="transmembrane region" description="Helical" evidence="1">
    <location>
        <begin position="294"/>
        <end position="312"/>
    </location>
</feature>
<name>A0ABW4BGP6_9LACO</name>
<feature type="transmembrane region" description="Helical" evidence="1">
    <location>
        <begin position="6"/>
        <end position="24"/>
    </location>
</feature>
<organism evidence="3 4">
    <name type="scientific">Lacticaseibacillus suilingensis</name>
    <dbReference type="NCBI Taxonomy" id="2799577"/>
    <lineage>
        <taxon>Bacteria</taxon>
        <taxon>Bacillati</taxon>
        <taxon>Bacillota</taxon>
        <taxon>Bacilli</taxon>
        <taxon>Lactobacillales</taxon>
        <taxon>Lactobacillaceae</taxon>
        <taxon>Lacticaseibacillus</taxon>
    </lineage>
</organism>
<protein>
    <submittedName>
        <fullName evidence="3">DUF5808 domain-containing protein</fullName>
    </submittedName>
</protein>
<evidence type="ECO:0000313" key="3">
    <source>
        <dbReference type="EMBL" id="MFD1398272.1"/>
    </source>
</evidence>
<evidence type="ECO:0000259" key="2">
    <source>
        <dbReference type="Pfam" id="PF19124"/>
    </source>
</evidence>
<dbReference type="RefSeq" id="WP_204117864.1">
    <property type="nucleotide sequence ID" value="NZ_BOLV01000001.1"/>
</dbReference>
<feature type="transmembrane region" description="Helical" evidence="1">
    <location>
        <begin position="222"/>
        <end position="243"/>
    </location>
</feature>
<accession>A0ABW4BGP6</accession>
<proteinExistence type="predicted"/>
<dbReference type="EMBL" id="JBHTOA010000016">
    <property type="protein sequence ID" value="MFD1398272.1"/>
    <property type="molecule type" value="Genomic_DNA"/>
</dbReference>
<reference evidence="4" key="1">
    <citation type="journal article" date="2019" name="Int. J. Syst. Evol. Microbiol.">
        <title>The Global Catalogue of Microorganisms (GCM) 10K type strain sequencing project: providing services to taxonomists for standard genome sequencing and annotation.</title>
        <authorList>
            <consortium name="The Broad Institute Genomics Platform"/>
            <consortium name="The Broad Institute Genome Sequencing Center for Infectious Disease"/>
            <person name="Wu L."/>
            <person name="Ma J."/>
        </authorList>
    </citation>
    <scope>NUCLEOTIDE SEQUENCE [LARGE SCALE GENOMIC DNA]</scope>
    <source>
        <strain evidence="4">CCM 9110</strain>
    </source>
</reference>
<feature type="transmembrane region" description="Helical" evidence="1">
    <location>
        <begin position="53"/>
        <end position="74"/>
    </location>
</feature>
<comment type="caution">
    <text evidence="3">The sequence shown here is derived from an EMBL/GenBank/DDBJ whole genome shotgun (WGS) entry which is preliminary data.</text>
</comment>
<keyword evidence="1" id="KW-1133">Transmembrane helix</keyword>